<evidence type="ECO:0000256" key="1">
    <source>
        <dbReference type="SAM" id="Phobius"/>
    </source>
</evidence>
<comment type="caution">
    <text evidence="3">The sequence shown here is derived from an EMBL/GenBank/DDBJ whole genome shotgun (WGS) entry which is preliminary data.</text>
</comment>
<feature type="chain" id="PRO_5045942278" description="Ig-like domain-containing protein" evidence="2">
    <location>
        <begin position="21"/>
        <end position="315"/>
    </location>
</feature>
<proteinExistence type="predicted"/>
<evidence type="ECO:0008006" key="5">
    <source>
        <dbReference type="Google" id="ProtNLM"/>
    </source>
</evidence>
<feature type="signal peptide" evidence="2">
    <location>
        <begin position="1"/>
        <end position="20"/>
    </location>
</feature>
<dbReference type="EMBL" id="BAAAYN010000023">
    <property type="protein sequence ID" value="GAA3388922.1"/>
    <property type="molecule type" value="Genomic_DNA"/>
</dbReference>
<evidence type="ECO:0000313" key="4">
    <source>
        <dbReference type="Proteomes" id="UP001501676"/>
    </source>
</evidence>
<sequence>MSKRKALRILLLLGVTAAAAANPKRVERRFTVRPPTTMVLGIIAAMFASALLALVAPAPASAAVPGYEFKPGGTAFNSDTFKKLEVSCPSGKRAISSGFALIGAEGNVALTAQRISATKATITATEDQDGTTANWRISGGVLCANPLPGLEYKPGPASVTSNSVSQSTADCTPGKQLIGYGVELDPAFPLFGQVSIASLGFGSTGVFATDFEDQDGGAGNRRLLVTAVCANPLPGYKILPGQGSQVSSNAVRFDTARCATGDKSLAAGWTATGGGQTLITSVNTGELGADTGASEDDDGYEPTWQLRSSIICVTG</sequence>
<evidence type="ECO:0000313" key="3">
    <source>
        <dbReference type="EMBL" id="GAA3388922.1"/>
    </source>
</evidence>
<keyword evidence="1" id="KW-0812">Transmembrane</keyword>
<accession>A0ABP6SZV4</accession>
<feature type="transmembrane region" description="Helical" evidence="1">
    <location>
        <begin position="36"/>
        <end position="56"/>
    </location>
</feature>
<keyword evidence="2" id="KW-0732">Signal</keyword>
<keyword evidence="1" id="KW-0472">Membrane</keyword>
<name>A0ABP6SZV4_9ACTN</name>
<evidence type="ECO:0000256" key="2">
    <source>
        <dbReference type="SAM" id="SignalP"/>
    </source>
</evidence>
<organism evidence="3 4">
    <name type="scientific">Cryptosporangium minutisporangium</name>
    <dbReference type="NCBI Taxonomy" id="113569"/>
    <lineage>
        <taxon>Bacteria</taxon>
        <taxon>Bacillati</taxon>
        <taxon>Actinomycetota</taxon>
        <taxon>Actinomycetes</taxon>
        <taxon>Cryptosporangiales</taxon>
        <taxon>Cryptosporangiaceae</taxon>
        <taxon>Cryptosporangium</taxon>
    </lineage>
</organism>
<keyword evidence="1" id="KW-1133">Transmembrane helix</keyword>
<keyword evidence="4" id="KW-1185">Reference proteome</keyword>
<reference evidence="4" key="1">
    <citation type="journal article" date="2019" name="Int. J. Syst. Evol. Microbiol.">
        <title>The Global Catalogue of Microorganisms (GCM) 10K type strain sequencing project: providing services to taxonomists for standard genome sequencing and annotation.</title>
        <authorList>
            <consortium name="The Broad Institute Genomics Platform"/>
            <consortium name="The Broad Institute Genome Sequencing Center for Infectious Disease"/>
            <person name="Wu L."/>
            <person name="Ma J."/>
        </authorList>
    </citation>
    <scope>NUCLEOTIDE SEQUENCE [LARGE SCALE GENOMIC DNA]</scope>
    <source>
        <strain evidence="4">JCM 9458</strain>
    </source>
</reference>
<gene>
    <name evidence="3" type="ORF">GCM10020369_37030</name>
</gene>
<dbReference type="Proteomes" id="UP001501676">
    <property type="component" value="Unassembled WGS sequence"/>
</dbReference>
<protein>
    <recommendedName>
        <fullName evidence="5">Ig-like domain-containing protein</fullName>
    </recommendedName>
</protein>